<gene>
    <name evidence="5" type="ORF">ACFQ2X_00975</name>
</gene>
<feature type="domain" description="PEGA" evidence="4">
    <location>
        <begin position="278"/>
        <end position="343"/>
    </location>
</feature>
<dbReference type="Gene3D" id="3.90.1580.10">
    <property type="entry name" value="paralog of FGE (formylglycine-generating enzyme)"/>
    <property type="match status" value="1"/>
</dbReference>
<dbReference type="InterPro" id="IPR051043">
    <property type="entry name" value="Sulfatase_Mod_Factor_Kinase"/>
</dbReference>
<feature type="domain" description="Sulfatase-modifying factor enzyme-like" evidence="3">
    <location>
        <begin position="442"/>
        <end position="694"/>
    </location>
</feature>
<dbReference type="Proteomes" id="UP001597264">
    <property type="component" value="Unassembled WGS sequence"/>
</dbReference>
<proteinExistence type="predicted"/>
<feature type="transmembrane region" description="Helical" evidence="2">
    <location>
        <begin position="45"/>
        <end position="64"/>
    </location>
</feature>
<dbReference type="InterPro" id="IPR013229">
    <property type="entry name" value="PEGA"/>
</dbReference>
<comment type="caution">
    <text evidence="5">The sequence shown here is derived from an EMBL/GenBank/DDBJ whole genome shotgun (WGS) entry which is preliminary data.</text>
</comment>
<dbReference type="InterPro" id="IPR005532">
    <property type="entry name" value="SUMF_dom"/>
</dbReference>
<evidence type="ECO:0000256" key="2">
    <source>
        <dbReference type="SAM" id="Phobius"/>
    </source>
</evidence>
<keyword evidence="6" id="KW-1185">Reference proteome</keyword>
<protein>
    <submittedName>
        <fullName evidence="5">PEGA domain-containing protein</fullName>
    </submittedName>
</protein>
<keyword evidence="2" id="KW-0812">Transmembrane</keyword>
<sequence>MTAKEAVPVRTSEPESDDASVIQPIGFTPAPVSTGGHKLFLSPRAIIVAACLLLGAGILVYLLVARSLIIETQPVDADVSVSGLALPLGDGHLVLPGKYNYTVSATGYISQSGEVNVSSDSNSRRAVKLERLPGHLQVVTEPSSVPVRILINGSEVDSQQGLARNISAGRKRITIESERYLPFSKEIEIEGLDNTQIFTANLRPAWANVHITSQPQGATVTVEGEVLGTTPLTAELVQGDRTVSISLPDHKPAEVIVPVTAGVDQTLETVDLNAADGLLRVVSSPEGASVTVNGEYRGRTPMDLELSSNKRHELRFFKDGYGSVNRSIDVDAGQQQQLNVMLKAVFGKVAITSSPEDAQVLIDGKLAGTAGQTFTLPTRSHKITVRKDGYEDYETTIVPSAKLEQSVRAVLLTGEQARWSNVPAEITHSAGGKMLLMRPNAQFTMGSSRREQGRRANEVMRKVALTRPFYIGTTEVTNREFRRYKRQHSSSHTNGISLDNDGLPVVNISWNEAALFCNWLSARDGLTPVYRTERDRIVGFDSGANGYRMLTEAEWAWAARYHRGSMRKFPWGDNLPVGKNSGNYADNSAAQIVPAVLRTYTDRYAATAPVASFPPNPLGVFDLGGNVSEWVHDLYTIGTGLSLKTEENPVGPQDGDYHVIRGSSWRHAGLTELRLSYRDYGAEPRNDVGFRVARWVN</sequence>
<dbReference type="EMBL" id="JBHTLR010000003">
    <property type="protein sequence ID" value="MFD1215158.1"/>
    <property type="molecule type" value="Genomic_DNA"/>
</dbReference>
<feature type="region of interest" description="Disordered" evidence="1">
    <location>
        <begin position="1"/>
        <end position="20"/>
    </location>
</feature>
<accession>A0ABW3U2V8</accession>
<reference evidence="6" key="1">
    <citation type="journal article" date="2019" name="Int. J. Syst. Evol. Microbiol.">
        <title>The Global Catalogue of Microorganisms (GCM) 10K type strain sequencing project: providing services to taxonomists for standard genome sequencing and annotation.</title>
        <authorList>
            <consortium name="The Broad Institute Genomics Platform"/>
            <consortium name="The Broad Institute Genome Sequencing Center for Infectious Disease"/>
            <person name="Wu L."/>
            <person name="Ma J."/>
        </authorList>
    </citation>
    <scope>NUCLEOTIDE SEQUENCE [LARGE SCALE GENOMIC DNA]</scope>
    <source>
        <strain evidence="6">CCUG 54356</strain>
    </source>
</reference>
<dbReference type="Pfam" id="PF08308">
    <property type="entry name" value="PEGA"/>
    <property type="match status" value="3"/>
</dbReference>
<keyword evidence="2" id="KW-0472">Membrane</keyword>
<feature type="domain" description="PEGA" evidence="4">
    <location>
        <begin position="347"/>
        <end position="409"/>
    </location>
</feature>
<keyword evidence="2" id="KW-1133">Transmembrane helix</keyword>
<evidence type="ECO:0000313" key="5">
    <source>
        <dbReference type="EMBL" id="MFD1215158.1"/>
    </source>
</evidence>
<dbReference type="Pfam" id="PF03781">
    <property type="entry name" value="FGE-sulfatase"/>
    <property type="match status" value="1"/>
</dbReference>
<evidence type="ECO:0000259" key="4">
    <source>
        <dbReference type="Pfam" id="PF08308"/>
    </source>
</evidence>
<evidence type="ECO:0000256" key="1">
    <source>
        <dbReference type="SAM" id="MobiDB-lite"/>
    </source>
</evidence>
<organism evidence="5 6">
    <name type="scientific">Microbulbifer celer</name>
    <dbReference type="NCBI Taxonomy" id="435905"/>
    <lineage>
        <taxon>Bacteria</taxon>
        <taxon>Pseudomonadati</taxon>
        <taxon>Pseudomonadota</taxon>
        <taxon>Gammaproteobacteria</taxon>
        <taxon>Cellvibrionales</taxon>
        <taxon>Microbulbiferaceae</taxon>
        <taxon>Microbulbifer</taxon>
    </lineage>
</organism>
<evidence type="ECO:0000313" key="6">
    <source>
        <dbReference type="Proteomes" id="UP001597264"/>
    </source>
</evidence>
<evidence type="ECO:0000259" key="3">
    <source>
        <dbReference type="Pfam" id="PF03781"/>
    </source>
</evidence>
<dbReference type="PANTHER" id="PTHR23150">
    <property type="entry name" value="SULFATASE MODIFYING FACTOR 1, 2"/>
    <property type="match status" value="1"/>
</dbReference>
<dbReference type="RefSeq" id="WP_230435504.1">
    <property type="nucleotide sequence ID" value="NZ_CP087715.1"/>
</dbReference>
<feature type="domain" description="PEGA" evidence="4">
    <location>
        <begin position="206"/>
        <end position="266"/>
    </location>
</feature>
<dbReference type="PANTHER" id="PTHR23150:SF19">
    <property type="entry name" value="FORMYLGLYCINE-GENERATING ENZYME"/>
    <property type="match status" value="1"/>
</dbReference>
<dbReference type="InterPro" id="IPR016187">
    <property type="entry name" value="CTDL_fold"/>
</dbReference>
<name>A0ABW3U2V8_9GAMM</name>
<dbReference type="SUPFAM" id="SSF56436">
    <property type="entry name" value="C-type lectin-like"/>
    <property type="match status" value="1"/>
</dbReference>
<dbReference type="InterPro" id="IPR042095">
    <property type="entry name" value="SUMF_sf"/>
</dbReference>